<evidence type="ECO:0000313" key="3">
    <source>
        <dbReference type="Proteomes" id="UP000056968"/>
    </source>
</evidence>
<name>A0A0S3F5N4_9SPHN</name>
<evidence type="ECO:0000313" key="2">
    <source>
        <dbReference type="EMBL" id="ALR23094.1"/>
    </source>
</evidence>
<reference evidence="2 3" key="1">
    <citation type="submission" date="2015-11" db="EMBL/GenBank/DDBJ databases">
        <title>A Two-component Flavoprotein Monooxygenase System MeaXY Responsible for para-Hydroxylation of 2-Methyl-6-ethylaniline and 2,6-Diethylaniline in Sphingobium baderi DE-13.</title>
        <authorList>
            <person name="Cheng M."/>
            <person name="Meng Q."/>
            <person name="Yang Y."/>
            <person name="Chu C."/>
            <person name="Yan X."/>
            <person name="He J."/>
            <person name="Li S."/>
        </authorList>
    </citation>
    <scope>NUCLEOTIDE SEQUENCE [LARGE SCALE GENOMIC DNA]</scope>
    <source>
        <strain evidence="2 3">DE-13</strain>
        <plasmid evidence="3">Plasmid pDE2</plasmid>
    </source>
</reference>
<evidence type="ECO:0000259" key="1">
    <source>
        <dbReference type="Pfam" id="PF01370"/>
    </source>
</evidence>
<dbReference type="Gene3D" id="3.40.50.720">
    <property type="entry name" value="NAD(P)-binding Rossmann-like Domain"/>
    <property type="match status" value="1"/>
</dbReference>
<dbReference type="PANTHER" id="PTHR48079:SF6">
    <property type="entry name" value="NAD(P)-BINDING DOMAIN-CONTAINING PROTEIN-RELATED"/>
    <property type="match status" value="1"/>
</dbReference>
<dbReference type="RefSeq" id="WP_062069429.1">
    <property type="nucleotide sequence ID" value="NZ_CP013266.1"/>
</dbReference>
<dbReference type="KEGG" id="sbd:ATN00_21640"/>
<organism evidence="2 3">
    <name type="scientific">Sphingobium baderi</name>
    <dbReference type="NCBI Taxonomy" id="1332080"/>
    <lineage>
        <taxon>Bacteria</taxon>
        <taxon>Pseudomonadati</taxon>
        <taxon>Pseudomonadota</taxon>
        <taxon>Alphaproteobacteria</taxon>
        <taxon>Sphingomonadales</taxon>
        <taxon>Sphingomonadaceae</taxon>
        <taxon>Sphingobium</taxon>
    </lineage>
</organism>
<dbReference type="GO" id="GO:0005737">
    <property type="term" value="C:cytoplasm"/>
    <property type="evidence" value="ECO:0007669"/>
    <property type="project" value="TreeGrafter"/>
</dbReference>
<proteinExistence type="predicted"/>
<dbReference type="Proteomes" id="UP000056968">
    <property type="component" value="Plasmid pDE2"/>
</dbReference>
<gene>
    <name evidence="2" type="ORF">ATN00_21640</name>
</gene>
<dbReference type="Pfam" id="PF01370">
    <property type="entry name" value="Epimerase"/>
    <property type="match status" value="1"/>
</dbReference>
<dbReference type="PANTHER" id="PTHR48079">
    <property type="entry name" value="PROTEIN YEEZ"/>
    <property type="match status" value="1"/>
</dbReference>
<dbReference type="InterPro" id="IPR036291">
    <property type="entry name" value="NAD(P)-bd_dom_sf"/>
</dbReference>
<dbReference type="AlphaFoldDB" id="A0A0S3F5N4"/>
<keyword evidence="2" id="KW-0614">Plasmid</keyword>
<keyword evidence="3" id="KW-1185">Reference proteome</keyword>
<sequence length="252" mass="26916">MIEAGFACRAIVRNGKTLPGGVESVAGDILDPSTLAHAVTGVSAIIHLAAVLRTPEADDIWRVNLEGTRHLIDAARMHAPNVRFIMASTGLVYDADGTRPAREDDPCDPQMPYPASKVAAEALVSKSGLNWSIQRFGFVYGDADGHIAMLPRLAGMFGWHPANRLSLVHHRDIATAMVLALTGAMDGQSVNVVDDAPTSIYELTQIAGAPVEPSAEPLSKPWFGQLDGGRARQLGFKPAVRTVYQAVQEGLM</sequence>
<geneLocation type="plasmid" evidence="2 3">
    <name>pDE2</name>
</geneLocation>
<dbReference type="SUPFAM" id="SSF51735">
    <property type="entry name" value="NAD(P)-binding Rossmann-fold domains"/>
    <property type="match status" value="1"/>
</dbReference>
<dbReference type="InterPro" id="IPR001509">
    <property type="entry name" value="Epimerase_deHydtase"/>
</dbReference>
<protein>
    <submittedName>
        <fullName evidence="2">Epimerase</fullName>
    </submittedName>
</protein>
<accession>A0A0S3F5N4</accession>
<dbReference type="OrthoDB" id="9801056at2"/>
<feature type="domain" description="NAD-dependent epimerase/dehydratase" evidence="1">
    <location>
        <begin position="23"/>
        <end position="191"/>
    </location>
</feature>
<dbReference type="EMBL" id="CP013266">
    <property type="protein sequence ID" value="ALR23094.1"/>
    <property type="molecule type" value="Genomic_DNA"/>
</dbReference>
<dbReference type="GO" id="GO:0004029">
    <property type="term" value="F:aldehyde dehydrogenase (NAD+) activity"/>
    <property type="evidence" value="ECO:0007669"/>
    <property type="project" value="TreeGrafter"/>
</dbReference>
<dbReference type="InterPro" id="IPR051783">
    <property type="entry name" value="NAD(P)-dependent_oxidoreduct"/>
</dbReference>